<proteinExistence type="predicted"/>
<dbReference type="AlphaFoldDB" id="A0AAV8VHA8"/>
<name>A0AAV8VHA8_9CUCU</name>
<evidence type="ECO:0000313" key="1">
    <source>
        <dbReference type="EMBL" id="KAJ8913357.1"/>
    </source>
</evidence>
<evidence type="ECO:0000313" key="2">
    <source>
        <dbReference type="Proteomes" id="UP001159042"/>
    </source>
</evidence>
<comment type="caution">
    <text evidence="1">The sequence shown here is derived from an EMBL/GenBank/DDBJ whole genome shotgun (WGS) entry which is preliminary data.</text>
</comment>
<gene>
    <name evidence="1" type="ORF">NQ315_008747</name>
</gene>
<sequence>MDQDLLALGQDNDILMELIILDLVFNGIPRQIHIRNDHFNGMPDLLFFQHFRLRKETVLQFLPKSEERIEYIHNMNNSVSPINQLLITLRFYATGCHQLSLAYFGNMHKSTVCRIIKRVTEAICHLSGEYIKLSETNLDIRQVQIGFFEKASFPKVIAAIDCTHIKIQSLGGPDAEIFRNRKGYFL</sequence>
<accession>A0AAV8VHA8</accession>
<reference evidence="1 2" key="1">
    <citation type="journal article" date="2023" name="Insect Mol. Biol.">
        <title>Genome sequencing provides insights into the evolution of gene families encoding plant cell wall-degrading enzymes in longhorned beetles.</title>
        <authorList>
            <person name="Shin N.R."/>
            <person name="Okamura Y."/>
            <person name="Kirsch R."/>
            <person name="Pauchet Y."/>
        </authorList>
    </citation>
    <scope>NUCLEOTIDE SEQUENCE [LARGE SCALE GENOMIC DNA]</scope>
    <source>
        <strain evidence="1">EAD_L_NR</strain>
    </source>
</reference>
<protein>
    <recommendedName>
        <fullName evidence="3">Nuclease HARBI1</fullName>
    </recommendedName>
</protein>
<keyword evidence="2" id="KW-1185">Reference proteome</keyword>
<dbReference type="Proteomes" id="UP001159042">
    <property type="component" value="Unassembled WGS sequence"/>
</dbReference>
<dbReference type="EMBL" id="JANEYG010000095">
    <property type="protein sequence ID" value="KAJ8913357.1"/>
    <property type="molecule type" value="Genomic_DNA"/>
</dbReference>
<organism evidence="1 2">
    <name type="scientific">Exocentrus adspersus</name>
    <dbReference type="NCBI Taxonomy" id="1586481"/>
    <lineage>
        <taxon>Eukaryota</taxon>
        <taxon>Metazoa</taxon>
        <taxon>Ecdysozoa</taxon>
        <taxon>Arthropoda</taxon>
        <taxon>Hexapoda</taxon>
        <taxon>Insecta</taxon>
        <taxon>Pterygota</taxon>
        <taxon>Neoptera</taxon>
        <taxon>Endopterygota</taxon>
        <taxon>Coleoptera</taxon>
        <taxon>Polyphaga</taxon>
        <taxon>Cucujiformia</taxon>
        <taxon>Chrysomeloidea</taxon>
        <taxon>Cerambycidae</taxon>
        <taxon>Lamiinae</taxon>
        <taxon>Acanthocinini</taxon>
        <taxon>Exocentrus</taxon>
    </lineage>
</organism>
<evidence type="ECO:0008006" key="3">
    <source>
        <dbReference type="Google" id="ProtNLM"/>
    </source>
</evidence>